<dbReference type="GO" id="GO:0006865">
    <property type="term" value="P:amino acid transport"/>
    <property type="evidence" value="ECO:0007669"/>
    <property type="project" value="UniProtKB-KW"/>
</dbReference>
<evidence type="ECO:0000313" key="11">
    <source>
        <dbReference type="Proteomes" id="UP000663760"/>
    </source>
</evidence>
<evidence type="ECO:0000256" key="4">
    <source>
        <dbReference type="ARBA" id="ARBA00022692"/>
    </source>
</evidence>
<dbReference type="AlphaFoldDB" id="A0A7I8LH58"/>
<feature type="compositionally biased region" description="Basic and acidic residues" evidence="8">
    <location>
        <begin position="144"/>
        <end position="157"/>
    </location>
</feature>
<protein>
    <submittedName>
        <fullName evidence="10">Uncharacterized protein</fullName>
    </submittedName>
</protein>
<evidence type="ECO:0000256" key="2">
    <source>
        <dbReference type="ARBA" id="ARBA00009977"/>
    </source>
</evidence>
<feature type="region of interest" description="Disordered" evidence="8">
    <location>
        <begin position="1"/>
        <end position="26"/>
    </location>
</feature>
<reference evidence="10" key="1">
    <citation type="submission" date="2020-02" db="EMBL/GenBank/DDBJ databases">
        <authorList>
            <person name="Scholz U."/>
            <person name="Mascher M."/>
            <person name="Fiebig A."/>
        </authorList>
    </citation>
    <scope>NUCLEOTIDE SEQUENCE</scope>
</reference>
<organism evidence="10 11">
    <name type="scientific">Spirodela intermedia</name>
    <name type="common">Intermediate duckweed</name>
    <dbReference type="NCBI Taxonomy" id="51605"/>
    <lineage>
        <taxon>Eukaryota</taxon>
        <taxon>Viridiplantae</taxon>
        <taxon>Streptophyta</taxon>
        <taxon>Embryophyta</taxon>
        <taxon>Tracheophyta</taxon>
        <taxon>Spermatophyta</taxon>
        <taxon>Magnoliopsida</taxon>
        <taxon>Liliopsida</taxon>
        <taxon>Araceae</taxon>
        <taxon>Lemnoideae</taxon>
        <taxon>Spirodela</taxon>
    </lineage>
</organism>
<evidence type="ECO:0000256" key="9">
    <source>
        <dbReference type="SAM" id="Phobius"/>
    </source>
</evidence>
<evidence type="ECO:0000256" key="5">
    <source>
        <dbReference type="ARBA" id="ARBA00022970"/>
    </source>
</evidence>
<dbReference type="PANTHER" id="PTHR33228">
    <property type="entry name" value="PROTEIN GLUTAMINE DUMPER 4-RELATED"/>
    <property type="match status" value="1"/>
</dbReference>
<keyword evidence="3" id="KW-0813">Transport</keyword>
<evidence type="ECO:0000256" key="8">
    <source>
        <dbReference type="SAM" id="MobiDB-lite"/>
    </source>
</evidence>
<keyword evidence="5" id="KW-0029">Amino-acid transport</keyword>
<proteinExistence type="inferred from homology"/>
<name>A0A7I8LH58_SPIIN</name>
<evidence type="ECO:0000256" key="3">
    <source>
        <dbReference type="ARBA" id="ARBA00022448"/>
    </source>
</evidence>
<evidence type="ECO:0000256" key="6">
    <source>
        <dbReference type="ARBA" id="ARBA00022989"/>
    </source>
</evidence>
<accession>A0A7I8LH58</accession>
<feature type="transmembrane region" description="Helical" evidence="9">
    <location>
        <begin position="36"/>
        <end position="56"/>
    </location>
</feature>
<keyword evidence="11" id="KW-1185">Reference proteome</keyword>
<keyword evidence="6 9" id="KW-1133">Transmembrane helix</keyword>
<evidence type="ECO:0000256" key="1">
    <source>
        <dbReference type="ARBA" id="ARBA00004167"/>
    </source>
</evidence>
<keyword evidence="4 9" id="KW-0812">Transmembrane</keyword>
<dbReference type="Proteomes" id="UP000663760">
    <property type="component" value="Chromosome 16"/>
</dbReference>
<dbReference type="InterPro" id="IPR040359">
    <property type="entry name" value="GDU"/>
</dbReference>
<keyword evidence="7 9" id="KW-0472">Membrane</keyword>
<dbReference type="GO" id="GO:0016020">
    <property type="term" value="C:membrane"/>
    <property type="evidence" value="ECO:0007669"/>
    <property type="project" value="UniProtKB-SubCell"/>
</dbReference>
<evidence type="ECO:0000313" key="10">
    <source>
        <dbReference type="EMBL" id="CAA7409373.1"/>
    </source>
</evidence>
<evidence type="ECO:0000256" key="7">
    <source>
        <dbReference type="ARBA" id="ARBA00023136"/>
    </source>
</evidence>
<dbReference type="PANTHER" id="PTHR33228:SF77">
    <property type="entry name" value="PROTEIN GLUTAMINE DUMPER 2"/>
    <property type="match status" value="1"/>
</dbReference>
<dbReference type="EMBL" id="LR746279">
    <property type="protein sequence ID" value="CAA7409373.1"/>
    <property type="molecule type" value="Genomic_DNA"/>
</dbReference>
<feature type="region of interest" description="Disordered" evidence="8">
    <location>
        <begin position="67"/>
        <end position="95"/>
    </location>
</feature>
<gene>
    <name evidence="10" type="ORF">SI8410_16020051</name>
</gene>
<feature type="region of interest" description="Disordered" evidence="8">
    <location>
        <begin position="133"/>
        <end position="173"/>
    </location>
</feature>
<dbReference type="GO" id="GO:0080143">
    <property type="term" value="P:regulation of amino acid export"/>
    <property type="evidence" value="ECO:0007669"/>
    <property type="project" value="InterPro"/>
</dbReference>
<comment type="similarity">
    <text evidence="2">Belongs to the GLUTAMINE DUMPER 1 (TC 9.B.60) family.</text>
</comment>
<sequence length="173" mass="18469">MKVSSHFMAPMAPPPTAAHHTGSAQQSSPWNSPVRYLFGGMAVILGLIAFALLFLACSYWKLSADHDGGDNSDGDVESGDGRPAIGAAAKPPPPPLERRIVVIMAGNDKPIFLATPRSAPAFCFPDVGSNVAGRGVDQADEEDEKKAAAAEQQRRQEGTQWNLEEAETRENQN</sequence>
<dbReference type="OrthoDB" id="1930784at2759"/>
<comment type="subcellular location">
    <subcellularLocation>
        <location evidence="1">Membrane</location>
        <topology evidence="1">Single-pass membrane protein</topology>
    </subcellularLocation>
</comment>